<dbReference type="SUPFAM" id="SSF49464">
    <property type="entry name" value="Carboxypeptidase regulatory domain-like"/>
    <property type="match status" value="1"/>
</dbReference>
<protein>
    <recommendedName>
        <fullName evidence="4">Rhamnogalacturonan lyase domain-containing protein</fullName>
    </recommendedName>
</protein>
<evidence type="ECO:0000313" key="2">
    <source>
        <dbReference type="EMBL" id="QDV08940.1"/>
    </source>
</evidence>
<organism evidence="2 3">
    <name type="scientific">Saltatorellus ferox</name>
    <dbReference type="NCBI Taxonomy" id="2528018"/>
    <lineage>
        <taxon>Bacteria</taxon>
        <taxon>Pseudomonadati</taxon>
        <taxon>Planctomycetota</taxon>
        <taxon>Planctomycetia</taxon>
        <taxon>Planctomycetia incertae sedis</taxon>
        <taxon>Saltatorellus</taxon>
    </lineage>
</organism>
<dbReference type="Proteomes" id="UP000320390">
    <property type="component" value="Chromosome"/>
</dbReference>
<accession>A0A518EXX0</accession>
<sequence precursor="true">MNRLQTWIGIVGAGSLAASLLNGVLVAAPLNGAGVQDATPAETAEAAQEKAAPQVSGTVKFDGERPEVKPLSIPARAAEGCCPSGETVNADDMALLISEDGGIQNVVVTVKVEGMETEVPEEPYLLDQKGCRFLPHLLVVPKGATVSFLNSDETSHNVHLITMANEALNQTVTAGKHIEKVFNEAEPIKVTCDMHTWMNSWVYVADATHWTMTDADGKFSLDGLPPGEHEVTFWHETLNKQVQKVVVGEDGKVAAPMDVKFEPKKTKTRRRRR</sequence>
<feature type="signal peptide" evidence="1">
    <location>
        <begin position="1"/>
        <end position="27"/>
    </location>
</feature>
<evidence type="ECO:0000256" key="1">
    <source>
        <dbReference type="SAM" id="SignalP"/>
    </source>
</evidence>
<feature type="chain" id="PRO_5022089396" description="Rhamnogalacturonan lyase domain-containing protein" evidence="1">
    <location>
        <begin position="28"/>
        <end position="273"/>
    </location>
</feature>
<dbReference type="Gene3D" id="2.60.40.420">
    <property type="entry name" value="Cupredoxins - blue copper proteins"/>
    <property type="match status" value="1"/>
</dbReference>
<dbReference type="SUPFAM" id="SSF49503">
    <property type="entry name" value="Cupredoxins"/>
    <property type="match status" value="1"/>
</dbReference>
<name>A0A518EXX0_9BACT</name>
<proteinExistence type="predicted"/>
<dbReference type="OrthoDB" id="9772097at2"/>
<dbReference type="EMBL" id="CP036434">
    <property type="protein sequence ID" value="QDV08940.1"/>
    <property type="molecule type" value="Genomic_DNA"/>
</dbReference>
<keyword evidence="3" id="KW-1185">Reference proteome</keyword>
<evidence type="ECO:0008006" key="4">
    <source>
        <dbReference type="Google" id="ProtNLM"/>
    </source>
</evidence>
<dbReference type="InterPro" id="IPR008972">
    <property type="entry name" value="Cupredoxin"/>
</dbReference>
<evidence type="ECO:0000313" key="3">
    <source>
        <dbReference type="Proteomes" id="UP000320390"/>
    </source>
</evidence>
<gene>
    <name evidence="2" type="ORF">Poly30_44950</name>
</gene>
<dbReference type="AlphaFoldDB" id="A0A518EXX0"/>
<dbReference type="RefSeq" id="WP_145202465.1">
    <property type="nucleotide sequence ID" value="NZ_CP036434.1"/>
</dbReference>
<dbReference type="InterPro" id="IPR008969">
    <property type="entry name" value="CarboxyPept-like_regulatory"/>
</dbReference>
<reference evidence="2 3" key="1">
    <citation type="submission" date="2019-02" db="EMBL/GenBank/DDBJ databases">
        <title>Deep-cultivation of Planctomycetes and their phenomic and genomic characterization uncovers novel biology.</title>
        <authorList>
            <person name="Wiegand S."/>
            <person name="Jogler M."/>
            <person name="Boedeker C."/>
            <person name="Pinto D."/>
            <person name="Vollmers J."/>
            <person name="Rivas-Marin E."/>
            <person name="Kohn T."/>
            <person name="Peeters S.H."/>
            <person name="Heuer A."/>
            <person name="Rast P."/>
            <person name="Oberbeckmann S."/>
            <person name="Bunk B."/>
            <person name="Jeske O."/>
            <person name="Meyerdierks A."/>
            <person name="Storesund J.E."/>
            <person name="Kallscheuer N."/>
            <person name="Luecker S."/>
            <person name="Lage O.M."/>
            <person name="Pohl T."/>
            <person name="Merkel B.J."/>
            <person name="Hornburger P."/>
            <person name="Mueller R.-W."/>
            <person name="Bruemmer F."/>
            <person name="Labrenz M."/>
            <person name="Spormann A.M."/>
            <person name="Op den Camp H."/>
            <person name="Overmann J."/>
            <person name="Amann R."/>
            <person name="Jetten M.S.M."/>
            <person name="Mascher T."/>
            <person name="Medema M.H."/>
            <person name="Devos D.P."/>
            <person name="Kaster A.-K."/>
            <person name="Ovreas L."/>
            <person name="Rohde M."/>
            <person name="Galperin M.Y."/>
            <person name="Jogler C."/>
        </authorList>
    </citation>
    <scope>NUCLEOTIDE SEQUENCE [LARGE SCALE GENOMIC DNA]</scope>
    <source>
        <strain evidence="2 3">Poly30</strain>
    </source>
</reference>
<keyword evidence="1" id="KW-0732">Signal</keyword>